<keyword evidence="3" id="KW-1185">Reference proteome</keyword>
<gene>
    <name evidence="2" type="ORF">HHL22_18830</name>
</gene>
<protein>
    <submittedName>
        <fullName evidence="2">T9SS type A sorting domain-containing protein</fullName>
    </submittedName>
</protein>
<organism evidence="2 3">
    <name type="scientific">Hymenobacter polaris</name>
    <dbReference type="NCBI Taxonomy" id="2682546"/>
    <lineage>
        <taxon>Bacteria</taxon>
        <taxon>Pseudomonadati</taxon>
        <taxon>Bacteroidota</taxon>
        <taxon>Cytophagia</taxon>
        <taxon>Cytophagales</taxon>
        <taxon>Hymenobacteraceae</taxon>
        <taxon>Hymenobacter</taxon>
    </lineage>
</organism>
<evidence type="ECO:0000313" key="3">
    <source>
        <dbReference type="Proteomes" id="UP000559626"/>
    </source>
</evidence>
<evidence type="ECO:0000259" key="1">
    <source>
        <dbReference type="Pfam" id="PF18962"/>
    </source>
</evidence>
<dbReference type="RefSeq" id="WP_169532944.1">
    <property type="nucleotide sequence ID" value="NZ_JABBGH010000003.1"/>
</dbReference>
<comment type="caution">
    <text evidence="2">The sequence shown here is derived from an EMBL/GenBank/DDBJ whole genome shotgun (WGS) entry which is preliminary data.</text>
</comment>
<reference evidence="2 3" key="1">
    <citation type="submission" date="2020-04" db="EMBL/GenBank/DDBJ databases">
        <title>Hymenobacter polaris sp. nov., isolated from Arctic soil.</title>
        <authorList>
            <person name="Dahal R.H."/>
        </authorList>
    </citation>
    <scope>NUCLEOTIDE SEQUENCE [LARGE SCALE GENOMIC DNA]</scope>
    <source>
        <strain evidence="2 3">RP-2-7</strain>
    </source>
</reference>
<proteinExistence type="predicted"/>
<dbReference type="EMBL" id="JABBGH010000003">
    <property type="protein sequence ID" value="NML67264.1"/>
    <property type="molecule type" value="Genomic_DNA"/>
</dbReference>
<feature type="domain" description="Secretion system C-terminal sorting" evidence="1">
    <location>
        <begin position="691"/>
        <end position="758"/>
    </location>
</feature>
<dbReference type="Pfam" id="PF18962">
    <property type="entry name" value="Por_Secre_tail"/>
    <property type="match status" value="1"/>
</dbReference>
<evidence type="ECO:0000313" key="2">
    <source>
        <dbReference type="EMBL" id="NML67264.1"/>
    </source>
</evidence>
<name>A0A7Y0AH39_9BACT</name>
<dbReference type="AlphaFoldDB" id="A0A7Y0AH39"/>
<sequence>MKQKNFTLSHHSGSIWSGYLSKLVALVLLVGGLGATQQVWGQTYNYDDIYITAQPTGTSNKVSTVYNGTYSTNDQNATADFQGADLGNGANFDQSTGALTLTAVTANINSNKAVQSSSFYYRVYLVGTSEANKPKYTSFNMGQTSSANTGMEVTFASDNLSIDLLNQPTVLGGGTYVVEAKFAGVFSNASRNNPNGTGTIIDPQNTDGSGFKATFQVISPAVTPTGGTTTWQSTSSTEWELASNWSNGVPNSTSNAVIPAQTTPSASIVYPILNNPNYNYSVNNLTLQGTTSSTSSALTINAATLTIYGNLSQGSGGLTGNTVGSMGKTDSKNNSTLVFAGKDQVITGNLVVSDIIIAGSGTKSVINQLNPSNILAFRPTSVTDGVIVQSASQDLTNGTVETSFSTTGTSYIQLGASAIISLANNEAETTTSYVKGVLRADRTLTAGTSNSFGNIGLDVTPNHSPGSIYIYRVVGDALSSPQNNSPAKPIKRQYQIVGDDDSNSSGTAGSTVDVVFHYLPSADELNGIDENNLTLFRTTNKGRTYQGVGGDLNTTLHTVSRNNLPTLTNYILTLGDKTNPLPVSLVAFNAVRSNANTLLSWITASEENNKGFNVQVSADGVTYRTLTFVASKSPNSSNEQSYKYTDTEAGKVGTRYYRLEQVDVDGKLNYSPVRAVGFDGTAATSVALVAYPNPFSNTIGLTVEGATTTEGSAYVKLVDMTGRTVLDQKVSLVGASLALGDLSNLRSGLYLAKVTLPDGSVQTVRVQKQ</sequence>
<dbReference type="Proteomes" id="UP000559626">
    <property type="component" value="Unassembled WGS sequence"/>
</dbReference>
<accession>A0A7Y0AH39</accession>
<dbReference type="InterPro" id="IPR026444">
    <property type="entry name" value="Secre_tail"/>
</dbReference>
<dbReference type="NCBIfam" id="TIGR04183">
    <property type="entry name" value="Por_Secre_tail"/>
    <property type="match status" value="1"/>
</dbReference>